<dbReference type="Pfam" id="PF24883">
    <property type="entry name" value="NPHP3_N"/>
    <property type="match status" value="1"/>
</dbReference>
<name>A0A0D2GJ47_9EURO</name>
<feature type="domain" description="Nephrocystin 3-like N-terminal" evidence="2">
    <location>
        <begin position="27"/>
        <end position="191"/>
    </location>
</feature>
<organism evidence="3 4">
    <name type="scientific">Phialophora macrospora</name>
    <dbReference type="NCBI Taxonomy" id="1851006"/>
    <lineage>
        <taxon>Eukaryota</taxon>
        <taxon>Fungi</taxon>
        <taxon>Dikarya</taxon>
        <taxon>Ascomycota</taxon>
        <taxon>Pezizomycotina</taxon>
        <taxon>Eurotiomycetes</taxon>
        <taxon>Chaetothyriomycetidae</taxon>
        <taxon>Chaetothyriales</taxon>
        <taxon>Herpotrichiellaceae</taxon>
        <taxon>Phialophora</taxon>
    </lineage>
</organism>
<reference evidence="3 4" key="1">
    <citation type="submission" date="2015-01" db="EMBL/GenBank/DDBJ databases">
        <title>The Genome Sequence of Capronia semiimmersa CBS27337.</title>
        <authorList>
            <consortium name="The Broad Institute Genomics Platform"/>
            <person name="Cuomo C."/>
            <person name="de Hoog S."/>
            <person name="Gorbushina A."/>
            <person name="Stielow B."/>
            <person name="Teixiera M."/>
            <person name="Abouelleil A."/>
            <person name="Chapman S.B."/>
            <person name="Priest M."/>
            <person name="Young S.K."/>
            <person name="Wortman J."/>
            <person name="Nusbaum C."/>
            <person name="Birren B."/>
        </authorList>
    </citation>
    <scope>NUCLEOTIDE SEQUENCE [LARGE SCALE GENOMIC DNA]</scope>
    <source>
        <strain evidence="3 4">CBS 27337</strain>
    </source>
</reference>
<evidence type="ECO:0000256" key="1">
    <source>
        <dbReference type="ARBA" id="ARBA00022737"/>
    </source>
</evidence>
<dbReference type="InterPro" id="IPR027417">
    <property type="entry name" value="P-loop_NTPase"/>
</dbReference>
<evidence type="ECO:0000313" key="3">
    <source>
        <dbReference type="EMBL" id="KIW72394.1"/>
    </source>
</evidence>
<dbReference type="HOGENOM" id="CLU_1408577_0_0_1"/>
<dbReference type="InterPro" id="IPR056884">
    <property type="entry name" value="NPHP3-like_N"/>
</dbReference>
<proteinExistence type="predicted"/>
<dbReference type="Proteomes" id="UP000054266">
    <property type="component" value="Unassembled WGS sequence"/>
</dbReference>
<accession>A0A0D2GJ47</accession>
<dbReference type="AlphaFoldDB" id="A0A0D2GJ47"/>
<dbReference type="SUPFAM" id="SSF52540">
    <property type="entry name" value="P-loop containing nucleoside triphosphate hydrolases"/>
    <property type="match status" value="1"/>
</dbReference>
<gene>
    <name evidence="3" type="ORF">PV04_00591</name>
</gene>
<dbReference type="PANTHER" id="PTHR10039:SF5">
    <property type="entry name" value="NACHT DOMAIN-CONTAINING PROTEIN"/>
    <property type="match status" value="1"/>
</dbReference>
<keyword evidence="4" id="KW-1185">Reference proteome</keyword>
<dbReference type="PANTHER" id="PTHR10039">
    <property type="entry name" value="AMELOGENIN"/>
    <property type="match status" value="1"/>
</dbReference>
<dbReference type="EMBL" id="KN846956">
    <property type="protein sequence ID" value="KIW72394.1"/>
    <property type="molecule type" value="Genomic_DNA"/>
</dbReference>
<sequence>MELMNGFLKETRETLYSATAISRRSWDNFTDWLLSSSTMYWIHGKAGSGKSTLMHFLSKHETMQELLDNWAKPQTAIILSWYFWNSGSQAQRSLKGALCALLYQFVSTQPGVATDFLRTDPHLSSRKSSADWSQADLINLVPKMFSAFKGRIAVFLDGLDEFDRDEDVKALLDLLHSLTKSSSVKVCLSSRPE</sequence>
<dbReference type="STRING" id="5601.A0A0D2GJ47"/>
<protein>
    <recommendedName>
        <fullName evidence="2">Nephrocystin 3-like N-terminal domain-containing protein</fullName>
    </recommendedName>
</protein>
<evidence type="ECO:0000313" key="4">
    <source>
        <dbReference type="Proteomes" id="UP000054266"/>
    </source>
</evidence>
<dbReference type="Gene3D" id="3.40.50.300">
    <property type="entry name" value="P-loop containing nucleotide triphosphate hydrolases"/>
    <property type="match status" value="1"/>
</dbReference>
<evidence type="ECO:0000259" key="2">
    <source>
        <dbReference type="Pfam" id="PF24883"/>
    </source>
</evidence>
<keyword evidence="1" id="KW-0677">Repeat</keyword>